<accession>A0A9X3XMY3</accession>
<proteinExistence type="predicted"/>
<evidence type="ECO:0000313" key="2">
    <source>
        <dbReference type="Proteomes" id="UP001141183"/>
    </source>
</evidence>
<dbReference type="EMBL" id="JAMRYU010000037">
    <property type="protein sequence ID" value="MDC4242530.1"/>
    <property type="molecule type" value="Genomic_DNA"/>
</dbReference>
<dbReference type="RefSeq" id="WP_272470834.1">
    <property type="nucleotide sequence ID" value="NZ_JAMRYU010000037.1"/>
</dbReference>
<organism evidence="1 2">
    <name type="scientific">Clostridium tertium</name>
    <dbReference type="NCBI Taxonomy" id="1559"/>
    <lineage>
        <taxon>Bacteria</taxon>
        <taxon>Bacillati</taxon>
        <taxon>Bacillota</taxon>
        <taxon>Clostridia</taxon>
        <taxon>Eubacteriales</taxon>
        <taxon>Clostridiaceae</taxon>
        <taxon>Clostridium</taxon>
    </lineage>
</organism>
<comment type="caution">
    <text evidence="1">The sequence shown here is derived from an EMBL/GenBank/DDBJ whole genome shotgun (WGS) entry which is preliminary data.</text>
</comment>
<evidence type="ECO:0008006" key="3">
    <source>
        <dbReference type="Google" id="ProtNLM"/>
    </source>
</evidence>
<name>A0A9X3XMY3_9CLOT</name>
<sequence>MINIDDYLNIGVEVKINGEVIEVLQPTAKMTKEINKMEKEMTEENYLEIKSKVALMILNNNKQKKIFKDNDIDNIPYKLQDFIIKEITKLVYKADNDPN</sequence>
<dbReference type="Proteomes" id="UP001141183">
    <property type="component" value="Unassembled WGS sequence"/>
</dbReference>
<keyword evidence="2" id="KW-1185">Reference proteome</keyword>
<gene>
    <name evidence="1" type="ORF">NE398_20580</name>
</gene>
<reference evidence="1" key="1">
    <citation type="submission" date="2022-05" db="EMBL/GenBank/DDBJ databases">
        <title>Draft genome sequence of Clostridium tertium strain CP3 isolated from Peru.</title>
        <authorList>
            <person name="Hurtado R."/>
            <person name="Lima L."/>
            <person name="Sousa T."/>
            <person name="Jaiswal A.K."/>
            <person name="Tiwari S."/>
            <person name="Maturrano L."/>
            <person name="Brenig B."/>
            <person name="Azevedo V."/>
        </authorList>
    </citation>
    <scope>NUCLEOTIDE SEQUENCE</scope>
    <source>
        <strain evidence="1">CP3</strain>
    </source>
</reference>
<evidence type="ECO:0000313" key="1">
    <source>
        <dbReference type="EMBL" id="MDC4242530.1"/>
    </source>
</evidence>
<protein>
    <recommendedName>
        <fullName evidence="3">Phage protein</fullName>
    </recommendedName>
</protein>
<dbReference type="AlphaFoldDB" id="A0A9X3XMY3"/>